<comment type="caution">
    <text evidence="2">The sequence shown here is derived from an EMBL/GenBank/DDBJ whole genome shotgun (WGS) entry which is preliminary data.</text>
</comment>
<evidence type="ECO:0000313" key="3">
    <source>
        <dbReference type="Proteomes" id="UP000824120"/>
    </source>
</evidence>
<dbReference type="AlphaFoldDB" id="A0A9J6AZD1"/>
<reference evidence="2 3" key="1">
    <citation type="submission" date="2020-09" db="EMBL/GenBank/DDBJ databases">
        <title>De no assembly of potato wild relative species, Solanum commersonii.</title>
        <authorList>
            <person name="Cho K."/>
        </authorList>
    </citation>
    <scope>NUCLEOTIDE SEQUENCE [LARGE SCALE GENOMIC DNA]</scope>
    <source>
        <strain evidence="2">LZ3.2</strain>
        <tissue evidence="2">Leaf</tissue>
    </source>
</reference>
<dbReference type="Proteomes" id="UP000824120">
    <property type="component" value="Chromosome 1"/>
</dbReference>
<organism evidence="2 3">
    <name type="scientific">Solanum commersonii</name>
    <name type="common">Commerson's wild potato</name>
    <name type="synonym">Commerson's nightshade</name>
    <dbReference type="NCBI Taxonomy" id="4109"/>
    <lineage>
        <taxon>Eukaryota</taxon>
        <taxon>Viridiplantae</taxon>
        <taxon>Streptophyta</taxon>
        <taxon>Embryophyta</taxon>
        <taxon>Tracheophyta</taxon>
        <taxon>Spermatophyta</taxon>
        <taxon>Magnoliopsida</taxon>
        <taxon>eudicotyledons</taxon>
        <taxon>Gunneridae</taxon>
        <taxon>Pentapetalae</taxon>
        <taxon>asterids</taxon>
        <taxon>lamiids</taxon>
        <taxon>Solanales</taxon>
        <taxon>Solanaceae</taxon>
        <taxon>Solanoideae</taxon>
        <taxon>Solaneae</taxon>
        <taxon>Solanum</taxon>
    </lineage>
</organism>
<dbReference type="PANTHER" id="PTHR31286">
    <property type="entry name" value="GLYCINE-RICH CELL WALL STRUCTURAL PROTEIN 1.8-LIKE"/>
    <property type="match status" value="1"/>
</dbReference>
<accession>A0A9J6AZD1</accession>
<sequence>MWRVSEEIVLIDIGYDYYIVKFFKEENLLLQRTLQQGPWFVNGYFLSIKRWHPNFVASETNETESVIWIRLPELPTEFYDHSILVQIDVCSSEVLRRSTQEFAWKYLLVSQYESIFISATTNSHFNMKSRGKGTGAHVELSGITKGTERSPLLRKYFRKDILRRLGNPSIHHNFKETNQVADALAREDAKMDQVNSFLCMKIPPMFVSTKLDADKEGQRLGGRGRVLERETACWMMIRVRGLNKSLLRRRIRRGYQTRRMGI</sequence>
<dbReference type="InterPro" id="IPR025558">
    <property type="entry name" value="DUF4283"/>
</dbReference>
<dbReference type="OrthoDB" id="1096772at2759"/>
<gene>
    <name evidence="2" type="ORF">H5410_001494</name>
</gene>
<proteinExistence type="predicted"/>
<name>A0A9J6AZD1_SOLCO</name>
<dbReference type="InterPro" id="IPR040256">
    <property type="entry name" value="At4g02000-like"/>
</dbReference>
<dbReference type="EMBL" id="JACXVP010000001">
    <property type="protein sequence ID" value="KAG5629777.1"/>
    <property type="molecule type" value="Genomic_DNA"/>
</dbReference>
<feature type="domain" description="DUF4283" evidence="1">
    <location>
        <begin position="2"/>
        <end position="58"/>
    </location>
</feature>
<evidence type="ECO:0000313" key="2">
    <source>
        <dbReference type="EMBL" id="KAG5629777.1"/>
    </source>
</evidence>
<keyword evidence="3" id="KW-1185">Reference proteome</keyword>
<protein>
    <recommendedName>
        <fullName evidence="1">DUF4283 domain-containing protein</fullName>
    </recommendedName>
</protein>
<dbReference type="PANTHER" id="PTHR31286:SF99">
    <property type="entry name" value="DUF4283 DOMAIN-CONTAINING PROTEIN"/>
    <property type="match status" value="1"/>
</dbReference>
<evidence type="ECO:0000259" key="1">
    <source>
        <dbReference type="Pfam" id="PF14111"/>
    </source>
</evidence>
<dbReference type="Pfam" id="PF14111">
    <property type="entry name" value="DUF4283"/>
    <property type="match status" value="1"/>
</dbReference>